<comment type="caution">
    <text evidence="1">The sequence shown here is derived from an EMBL/GenBank/DDBJ whole genome shotgun (WGS) entry which is preliminary data.</text>
</comment>
<accession>A0A428NUZ9</accession>
<gene>
    <name evidence="1" type="ORF">CEP54_014623</name>
</gene>
<proteinExistence type="predicted"/>
<evidence type="ECO:0000313" key="1">
    <source>
        <dbReference type="EMBL" id="RSL44579.1"/>
    </source>
</evidence>
<keyword evidence="2" id="KW-1185">Reference proteome</keyword>
<dbReference type="OrthoDB" id="5088056at2759"/>
<dbReference type="EMBL" id="NKCI01000287">
    <property type="protein sequence ID" value="RSL44579.1"/>
    <property type="molecule type" value="Genomic_DNA"/>
</dbReference>
<organism evidence="1 2">
    <name type="scientific">Fusarium duplospermum</name>
    <dbReference type="NCBI Taxonomy" id="1325734"/>
    <lineage>
        <taxon>Eukaryota</taxon>
        <taxon>Fungi</taxon>
        <taxon>Dikarya</taxon>
        <taxon>Ascomycota</taxon>
        <taxon>Pezizomycotina</taxon>
        <taxon>Sordariomycetes</taxon>
        <taxon>Hypocreomycetidae</taxon>
        <taxon>Hypocreales</taxon>
        <taxon>Nectriaceae</taxon>
        <taxon>Fusarium</taxon>
        <taxon>Fusarium solani species complex</taxon>
    </lineage>
</organism>
<evidence type="ECO:0000313" key="2">
    <source>
        <dbReference type="Proteomes" id="UP000288168"/>
    </source>
</evidence>
<protein>
    <submittedName>
        <fullName evidence="1">Uncharacterized protein</fullName>
    </submittedName>
</protein>
<name>A0A428NUZ9_9HYPO</name>
<reference evidence="1 2" key="1">
    <citation type="submission" date="2017-06" db="EMBL/GenBank/DDBJ databases">
        <title>Comparative genomic analysis of Ambrosia Fusariam Clade fungi.</title>
        <authorList>
            <person name="Stajich J.E."/>
            <person name="Carrillo J."/>
            <person name="Kijimoto T."/>
            <person name="Eskalen A."/>
            <person name="O'Donnell K."/>
            <person name="Kasson M."/>
        </authorList>
    </citation>
    <scope>NUCLEOTIDE SEQUENCE [LARGE SCALE GENOMIC DNA]</scope>
    <source>
        <strain evidence="1 2">NRRL62584</strain>
    </source>
</reference>
<dbReference type="Proteomes" id="UP000288168">
    <property type="component" value="Unassembled WGS sequence"/>
</dbReference>
<dbReference type="AlphaFoldDB" id="A0A428NUZ9"/>
<sequence length="404" mass="45615">MSGTQSDEGAASAGLFTAFRAAAPEAPPLHASIWRELAKNVPQTEEDWQAARRRHGFHSAEEIPGTLTRLLNRGESDLRKIILLAGCIVDSHCAGNKVHAYSVVRASFKNDKLSEVVIVRYMREVAKLAILFDDLYLSGLRHRAFEALLYIPIKLSHIRQYVENTQRFKSHFTTIKPPPEIQGSAAPCIQFLVGLQRPDLSYDRICEALGTRLFDQQEFRRFVLATRDGNLVPYLPPLPTFTPPLRIIQHFVIFGLSERLQKRTLKSAHQLRGFNPTLSGITGEADLYAYEWSAEHQTVVDETIHCLCSLRFLVEGEYFRKTSRAIHHESGPLLTPDGKFQVIIPIPKVSKKEPIINNGRMLSVSLNSGLRETQETWSFKSGFLMNQGTSLLTQVPVDYILIRL</sequence>